<evidence type="ECO:0000256" key="6">
    <source>
        <dbReference type="ARBA" id="ARBA00022968"/>
    </source>
</evidence>
<keyword evidence="8 12" id="KW-0333">Golgi apparatus</keyword>
<evidence type="ECO:0000256" key="11">
    <source>
        <dbReference type="ARBA" id="ARBA00023316"/>
    </source>
</evidence>
<evidence type="ECO:0000256" key="5">
    <source>
        <dbReference type="ARBA" id="ARBA00022692"/>
    </source>
</evidence>
<comment type="similarity">
    <text evidence="2 12">Belongs to the glycosyltransferase 43 family.</text>
</comment>
<gene>
    <name evidence="14" type="ORF">ZIOFF_004587</name>
</gene>
<dbReference type="PANTHER" id="PTHR10896">
    <property type="entry name" value="GALACTOSYLGALACTOSYLXYLOSYLPROTEIN 3-BETA-GLUCURONOSYLTRANSFERASE BETA-1,3-GLUCURONYLTRANSFERASE"/>
    <property type="match status" value="1"/>
</dbReference>
<comment type="caution">
    <text evidence="14">The sequence shown here is derived from an EMBL/GenBank/DDBJ whole genome shotgun (WGS) entry which is preliminary data.</text>
</comment>
<dbReference type="InterPro" id="IPR005027">
    <property type="entry name" value="Glyco_trans_43"/>
</dbReference>
<sequence>MKPSLLTSQPSRRGSHRQVDSGLGGEGGGGAASAAESVFRSPTAAFWIVLHGVCCVISVFLGFRFSRVVFVLLFSPSSTTTISSVFTSVPALHAAVTNTTTTTTTQMRAIVLASSPPPPPPPEAEQNSTKSHVVVGRHGIRIRPWTHPDSEETMRAHWIIERVQREQRLQHGVRTPRPLIVVTPTYARTFQTLHLTGLLHSLLLVPFPLTWLVVEAASSRSNDTAAFLARSGLHFLHVPFPHPMPEDSRYRRTTESRMRLHALRVVRDRGMDGIVVFADDSNVHSMELFDEAQRVKWMGAISMRILTHITGLSTSRGEDHKSPVPIQGPACNSSGHLVGWHTYNPLPNTGATFIGAGKTVLPAKMEWAGFMLNSRLLWREAKEKPDWVRDLDEVGKKGEDIDSPLCLLEDASFVEPLGNCGRKVLLWWLRAEARYDSNFPTGYRISTDKFASPSYRWTLEPVLEATAAANHSARIDASPELPSNSKLTAANQDSRNNNIST</sequence>
<dbReference type="AlphaFoldDB" id="A0A8J5HUD5"/>
<evidence type="ECO:0000256" key="2">
    <source>
        <dbReference type="ARBA" id="ARBA00007706"/>
    </source>
</evidence>
<keyword evidence="10" id="KW-0325">Glycoprotein</keyword>
<dbReference type="InterPro" id="IPR029044">
    <property type="entry name" value="Nucleotide-diphossugar_trans"/>
</dbReference>
<dbReference type="GO" id="GO:0000139">
    <property type="term" value="C:Golgi membrane"/>
    <property type="evidence" value="ECO:0007669"/>
    <property type="project" value="UniProtKB-SubCell"/>
</dbReference>
<feature type="compositionally biased region" description="Polar residues" evidence="13">
    <location>
        <begin position="1"/>
        <end position="12"/>
    </location>
</feature>
<keyword evidence="11 12" id="KW-0961">Cell wall biogenesis/degradation</keyword>
<keyword evidence="3" id="KW-0328">Glycosyltransferase</keyword>
<evidence type="ECO:0000313" key="14">
    <source>
        <dbReference type="EMBL" id="KAG6530829.1"/>
    </source>
</evidence>
<reference evidence="14 15" key="1">
    <citation type="submission" date="2020-08" db="EMBL/GenBank/DDBJ databases">
        <title>Plant Genome Project.</title>
        <authorList>
            <person name="Zhang R.-G."/>
        </authorList>
    </citation>
    <scope>NUCLEOTIDE SEQUENCE [LARGE SCALE GENOMIC DNA]</scope>
    <source>
        <tissue evidence="14">Rhizome</tissue>
    </source>
</reference>
<feature type="transmembrane region" description="Helical" evidence="12">
    <location>
        <begin position="44"/>
        <end position="63"/>
    </location>
</feature>
<keyword evidence="15" id="KW-1185">Reference proteome</keyword>
<dbReference type="Proteomes" id="UP000734854">
    <property type="component" value="Unassembled WGS sequence"/>
</dbReference>
<dbReference type="FunFam" id="3.90.550.10:FF:000096">
    <property type="entry name" value="Glycosyltransferases"/>
    <property type="match status" value="1"/>
</dbReference>
<comment type="function">
    <text evidence="12">Involved in the synthesis of glucuronoxylan hemicellulose in secondary cell walls.</text>
</comment>
<dbReference type="GO" id="GO:0009834">
    <property type="term" value="P:plant-type secondary cell wall biogenesis"/>
    <property type="evidence" value="ECO:0007669"/>
    <property type="project" value="TreeGrafter"/>
</dbReference>
<keyword evidence="6 12" id="KW-0735">Signal-anchor</keyword>
<feature type="compositionally biased region" description="Polar residues" evidence="13">
    <location>
        <begin position="481"/>
        <end position="501"/>
    </location>
</feature>
<keyword evidence="9 12" id="KW-0472">Membrane</keyword>
<dbReference type="SUPFAM" id="SSF53448">
    <property type="entry name" value="Nucleotide-diphospho-sugar transferases"/>
    <property type="match status" value="1"/>
</dbReference>
<feature type="region of interest" description="Disordered" evidence="13">
    <location>
        <begin position="477"/>
        <end position="501"/>
    </location>
</feature>
<evidence type="ECO:0000256" key="7">
    <source>
        <dbReference type="ARBA" id="ARBA00022989"/>
    </source>
</evidence>
<protein>
    <recommendedName>
        <fullName evidence="12">Glycosyltransferases</fullName>
        <ecNumber evidence="12">2.4.-.-</ecNumber>
    </recommendedName>
</protein>
<dbReference type="GO" id="GO:0042285">
    <property type="term" value="F:xylosyltransferase activity"/>
    <property type="evidence" value="ECO:0007669"/>
    <property type="project" value="TreeGrafter"/>
</dbReference>
<accession>A0A8J5HUD5</accession>
<organism evidence="14 15">
    <name type="scientific">Zingiber officinale</name>
    <name type="common">Ginger</name>
    <name type="synonym">Amomum zingiber</name>
    <dbReference type="NCBI Taxonomy" id="94328"/>
    <lineage>
        <taxon>Eukaryota</taxon>
        <taxon>Viridiplantae</taxon>
        <taxon>Streptophyta</taxon>
        <taxon>Embryophyta</taxon>
        <taxon>Tracheophyta</taxon>
        <taxon>Spermatophyta</taxon>
        <taxon>Magnoliopsida</taxon>
        <taxon>Liliopsida</taxon>
        <taxon>Zingiberales</taxon>
        <taxon>Zingiberaceae</taxon>
        <taxon>Zingiber</taxon>
    </lineage>
</organism>
<feature type="region of interest" description="Disordered" evidence="13">
    <location>
        <begin position="1"/>
        <end position="33"/>
    </location>
</feature>
<evidence type="ECO:0000256" key="3">
    <source>
        <dbReference type="ARBA" id="ARBA00022676"/>
    </source>
</evidence>
<dbReference type="Pfam" id="PF03360">
    <property type="entry name" value="Glyco_transf_43"/>
    <property type="match status" value="1"/>
</dbReference>
<evidence type="ECO:0000256" key="8">
    <source>
        <dbReference type="ARBA" id="ARBA00023034"/>
    </source>
</evidence>
<evidence type="ECO:0000256" key="9">
    <source>
        <dbReference type="ARBA" id="ARBA00023136"/>
    </source>
</evidence>
<dbReference type="GO" id="GO:0015018">
    <property type="term" value="F:galactosylgalactosylxylosylprotein 3-beta-glucuronosyltransferase activity"/>
    <property type="evidence" value="ECO:0007669"/>
    <property type="project" value="InterPro"/>
</dbReference>
<keyword evidence="5 12" id="KW-0812">Transmembrane</keyword>
<keyword evidence="7 12" id="KW-1133">Transmembrane helix</keyword>
<keyword evidence="4 12" id="KW-0808">Transferase</keyword>
<feature type="compositionally biased region" description="Gly residues" evidence="13">
    <location>
        <begin position="22"/>
        <end position="31"/>
    </location>
</feature>
<proteinExistence type="inferred from homology"/>
<dbReference type="EMBL" id="JACMSC010000002">
    <property type="protein sequence ID" value="KAG6530829.1"/>
    <property type="molecule type" value="Genomic_DNA"/>
</dbReference>
<dbReference type="GO" id="GO:0071555">
    <property type="term" value="P:cell wall organization"/>
    <property type="evidence" value="ECO:0007669"/>
    <property type="project" value="UniProtKB-KW"/>
</dbReference>
<name>A0A8J5HUD5_ZINOF</name>
<evidence type="ECO:0000256" key="13">
    <source>
        <dbReference type="SAM" id="MobiDB-lite"/>
    </source>
</evidence>
<dbReference type="PANTHER" id="PTHR10896:SF17">
    <property type="entry name" value="BETA-1,4-XYLOSYLTRANSFERASE IRX14H-RELATED"/>
    <property type="match status" value="1"/>
</dbReference>
<evidence type="ECO:0000313" key="15">
    <source>
        <dbReference type="Proteomes" id="UP000734854"/>
    </source>
</evidence>
<dbReference type="EC" id="2.4.-.-" evidence="12"/>
<evidence type="ECO:0000256" key="4">
    <source>
        <dbReference type="ARBA" id="ARBA00022679"/>
    </source>
</evidence>
<comment type="subcellular location">
    <subcellularLocation>
        <location evidence="1 12">Golgi apparatus membrane</location>
        <topology evidence="1 12">Single-pass type II membrane protein</topology>
    </subcellularLocation>
</comment>
<evidence type="ECO:0000256" key="1">
    <source>
        <dbReference type="ARBA" id="ARBA00004323"/>
    </source>
</evidence>
<evidence type="ECO:0000256" key="10">
    <source>
        <dbReference type="ARBA" id="ARBA00023180"/>
    </source>
</evidence>
<dbReference type="GO" id="GO:0010417">
    <property type="term" value="P:glucuronoxylan biosynthetic process"/>
    <property type="evidence" value="ECO:0007669"/>
    <property type="project" value="TreeGrafter"/>
</dbReference>
<evidence type="ECO:0000256" key="12">
    <source>
        <dbReference type="RuleBase" id="RU363127"/>
    </source>
</evidence>
<dbReference type="Gene3D" id="3.90.550.10">
    <property type="entry name" value="Spore Coat Polysaccharide Biosynthesis Protein SpsA, Chain A"/>
    <property type="match status" value="1"/>
</dbReference>